<keyword evidence="3" id="KW-0540">Nuclease</keyword>
<dbReference type="InterPro" id="IPR013022">
    <property type="entry name" value="Xyl_isomerase-like_TIM-brl"/>
</dbReference>
<dbReference type="RefSeq" id="WP_099154182.1">
    <property type="nucleotide sequence ID" value="NZ_PDUD01000040.1"/>
</dbReference>
<comment type="caution">
    <text evidence="3">The sequence shown here is derived from an EMBL/GenBank/DDBJ whole genome shotgun (WGS) entry which is preliminary data.</text>
</comment>
<feature type="domain" description="Xylose isomerase-like TIM barrel" evidence="2">
    <location>
        <begin position="45"/>
        <end position="270"/>
    </location>
</feature>
<evidence type="ECO:0000259" key="2">
    <source>
        <dbReference type="Pfam" id="PF01261"/>
    </source>
</evidence>
<dbReference type="PANTHER" id="PTHR12110:SF53">
    <property type="entry name" value="BLR5974 PROTEIN"/>
    <property type="match status" value="1"/>
</dbReference>
<dbReference type="OrthoDB" id="1411356at2"/>
<keyword evidence="1" id="KW-0732">Signal</keyword>
<dbReference type="InterPro" id="IPR036237">
    <property type="entry name" value="Xyl_isomerase-like_sf"/>
</dbReference>
<dbReference type="Gene3D" id="3.20.20.150">
    <property type="entry name" value="Divalent-metal-dependent TIM barrel enzymes"/>
    <property type="match status" value="1"/>
</dbReference>
<protein>
    <submittedName>
        <fullName evidence="3">Endonuclease</fullName>
    </submittedName>
</protein>
<keyword evidence="3" id="KW-0255">Endonuclease</keyword>
<feature type="signal peptide" evidence="1">
    <location>
        <begin position="1"/>
        <end position="21"/>
    </location>
</feature>
<dbReference type="SUPFAM" id="SSF51658">
    <property type="entry name" value="Xylose isomerase-like"/>
    <property type="match status" value="1"/>
</dbReference>
<dbReference type="AlphaFoldDB" id="A0A2D0N223"/>
<dbReference type="PANTHER" id="PTHR12110">
    <property type="entry name" value="HYDROXYPYRUVATE ISOMERASE"/>
    <property type="match status" value="1"/>
</dbReference>
<accession>A0A2D0N223</accession>
<proteinExistence type="predicted"/>
<organism evidence="3 4">
    <name type="scientific">Flavilitoribacter nigricans (strain ATCC 23147 / DSM 23189 / NBRC 102662 / NCIMB 1420 / SS-2)</name>
    <name type="common">Lewinella nigricans</name>
    <dbReference type="NCBI Taxonomy" id="1122177"/>
    <lineage>
        <taxon>Bacteria</taxon>
        <taxon>Pseudomonadati</taxon>
        <taxon>Bacteroidota</taxon>
        <taxon>Saprospiria</taxon>
        <taxon>Saprospirales</taxon>
        <taxon>Lewinellaceae</taxon>
        <taxon>Flavilitoribacter</taxon>
    </lineage>
</organism>
<evidence type="ECO:0000313" key="3">
    <source>
        <dbReference type="EMBL" id="PHN02436.1"/>
    </source>
</evidence>
<name>A0A2D0N223_FLAN2</name>
<evidence type="ECO:0000313" key="4">
    <source>
        <dbReference type="Proteomes" id="UP000223913"/>
    </source>
</evidence>
<dbReference type="EMBL" id="PDUD01000040">
    <property type="protein sequence ID" value="PHN02436.1"/>
    <property type="molecule type" value="Genomic_DNA"/>
</dbReference>
<gene>
    <name evidence="3" type="ORF">CRP01_32150</name>
</gene>
<keyword evidence="4" id="KW-1185">Reference proteome</keyword>
<reference evidence="3 4" key="1">
    <citation type="submission" date="2017-10" db="EMBL/GenBank/DDBJ databases">
        <title>The draft genome sequence of Lewinella nigricans NBRC 102662.</title>
        <authorList>
            <person name="Wang K."/>
        </authorList>
    </citation>
    <scope>NUCLEOTIDE SEQUENCE [LARGE SCALE GENOMIC DNA]</scope>
    <source>
        <strain evidence="3 4">NBRC 102662</strain>
    </source>
</reference>
<sequence length="288" mass="32364">MRITLLLLSLTLSVLPSMATAQHTSDYKIAVCDWMILKRQKLGAFDRTAEIGADGLELDMGGLGNRPTFDNKLLDPIQRRQFIDAAERTGLEIASIAMSGFYAQNFAEREGIERIMDDCINTMQLLGVQVAFLPLGVQGDLVKFPEKRAAVVERLQLFGKKAEAAGVVIGIETALPASEEVELLEEIGSDAIKIYFNFQNPLEAGRDLYEELKTLGRDRICQIHCTDTDGVLLEHNTRIDMERVKKVLDELQWSGWLVIERSRDKDQVRNVVGNFGANTRYLRSVFQE</sequence>
<dbReference type="InterPro" id="IPR050312">
    <property type="entry name" value="IolE/XylAMocC-like"/>
</dbReference>
<keyword evidence="3" id="KW-0378">Hydrolase</keyword>
<dbReference type="Pfam" id="PF01261">
    <property type="entry name" value="AP_endonuc_2"/>
    <property type="match status" value="1"/>
</dbReference>
<dbReference type="Proteomes" id="UP000223913">
    <property type="component" value="Unassembled WGS sequence"/>
</dbReference>
<dbReference type="GO" id="GO:0004519">
    <property type="term" value="F:endonuclease activity"/>
    <property type="evidence" value="ECO:0007669"/>
    <property type="project" value="UniProtKB-KW"/>
</dbReference>
<evidence type="ECO:0000256" key="1">
    <source>
        <dbReference type="SAM" id="SignalP"/>
    </source>
</evidence>
<feature type="chain" id="PRO_5012361500" evidence="1">
    <location>
        <begin position="22"/>
        <end position="288"/>
    </location>
</feature>